<dbReference type="Pfam" id="PF14542">
    <property type="entry name" value="Acetyltransf_CG"/>
    <property type="match status" value="1"/>
</dbReference>
<dbReference type="GO" id="GO:0016746">
    <property type="term" value="F:acyltransferase activity"/>
    <property type="evidence" value="ECO:0007669"/>
    <property type="project" value="UniProtKB-KW"/>
</dbReference>
<accession>A0A0P0FE39</accession>
<dbReference type="InterPro" id="IPR016181">
    <property type="entry name" value="Acyl_CoA_acyltransferase"/>
</dbReference>
<dbReference type="EMBL" id="JAWXYC010000005">
    <property type="protein sequence ID" value="MDX5955421.1"/>
    <property type="molecule type" value="Genomic_DNA"/>
</dbReference>
<dbReference type="InterPro" id="IPR031165">
    <property type="entry name" value="GNAT_YJDJ"/>
</dbReference>
<evidence type="ECO:0000313" key="4">
    <source>
        <dbReference type="Proteomes" id="UP000298774"/>
    </source>
</evidence>
<name>A0A0P0FE39_AZOBR</name>
<evidence type="ECO:0000313" key="5">
    <source>
        <dbReference type="Proteomes" id="UP001277471"/>
    </source>
</evidence>
<dbReference type="Proteomes" id="UP001277471">
    <property type="component" value="Unassembled WGS sequence"/>
</dbReference>
<reference evidence="3 4" key="1">
    <citation type="submission" date="2018-09" db="EMBL/GenBank/DDBJ databases">
        <title>Whole genome based analysis of evolution and adaptive divergence in Indian and Brazilian strains of Azospirillum brasilense.</title>
        <authorList>
            <person name="Singh C."/>
            <person name="Tripathi A.K."/>
        </authorList>
    </citation>
    <scope>NUCLEOTIDE SEQUENCE [LARGE SCALE GENOMIC DNA]</scope>
    <source>
        <strain evidence="3 4">MTCC4038</strain>
        <plasmid evidence="3 4">p2</plasmid>
    </source>
</reference>
<sequence length="98" mass="10423">MSGDVKNNAARNRYELTVGDATAVVEYEKRDGAIVFTHTEVPESMAGQGVGSALARGALEDARSSGQKVVPVCPFVAKYIQRHPEYQDLVVAEGGPST</sequence>
<feature type="domain" description="N-acetyltransferase" evidence="1">
    <location>
        <begin position="6"/>
        <end position="91"/>
    </location>
</feature>
<dbReference type="EC" id="2.3.1.-" evidence="2"/>
<geneLocation type="plasmid" evidence="3 4">
    <name>p2</name>
</geneLocation>
<dbReference type="PANTHER" id="PTHR31435:SF10">
    <property type="entry name" value="BSR4717 PROTEIN"/>
    <property type="match status" value="1"/>
</dbReference>
<keyword evidence="5" id="KW-1185">Reference proteome</keyword>
<evidence type="ECO:0000313" key="3">
    <source>
        <dbReference type="EMBL" id="QCO12116.1"/>
    </source>
</evidence>
<keyword evidence="3" id="KW-0808">Transferase</keyword>
<dbReference type="Proteomes" id="UP000298774">
    <property type="component" value="Plasmid p2"/>
</dbReference>
<dbReference type="PROSITE" id="PS51729">
    <property type="entry name" value="GNAT_YJDJ"/>
    <property type="match status" value="1"/>
</dbReference>
<evidence type="ECO:0000259" key="1">
    <source>
        <dbReference type="PROSITE" id="PS51729"/>
    </source>
</evidence>
<keyword evidence="3" id="KW-0614">Plasmid</keyword>
<dbReference type="SUPFAM" id="SSF55729">
    <property type="entry name" value="Acyl-CoA N-acyltransferases (Nat)"/>
    <property type="match status" value="1"/>
</dbReference>
<evidence type="ECO:0000313" key="2">
    <source>
        <dbReference type="EMBL" id="MDX5955421.1"/>
    </source>
</evidence>
<dbReference type="AlphaFoldDB" id="A0A0P0FE39"/>
<dbReference type="PANTHER" id="PTHR31435">
    <property type="entry name" value="PROTEIN NATD1"/>
    <property type="match status" value="1"/>
</dbReference>
<dbReference type="KEGG" id="abf:AMK58_23820"/>
<dbReference type="GeneID" id="56450790"/>
<gene>
    <name evidence="3" type="ORF">D3868_24090</name>
    <name evidence="2" type="ORF">SIM66_30070</name>
</gene>
<protein>
    <submittedName>
        <fullName evidence="2 3">N-acetyltransferase</fullName>
        <ecNumber evidence="2">2.3.1.-</ecNumber>
    </submittedName>
</protein>
<dbReference type="Gene3D" id="3.40.630.30">
    <property type="match status" value="1"/>
</dbReference>
<organism evidence="3 4">
    <name type="scientific">Azospirillum brasilense</name>
    <dbReference type="NCBI Taxonomy" id="192"/>
    <lineage>
        <taxon>Bacteria</taxon>
        <taxon>Pseudomonadati</taxon>
        <taxon>Pseudomonadota</taxon>
        <taxon>Alphaproteobacteria</taxon>
        <taxon>Rhodospirillales</taxon>
        <taxon>Azospirillaceae</taxon>
        <taxon>Azospirillum</taxon>
    </lineage>
</organism>
<proteinExistence type="predicted"/>
<dbReference type="RefSeq" id="WP_035680590.1">
    <property type="nucleotide sequence ID" value="NZ_CP012916.1"/>
</dbReference>
<reference evidence="2 5" key="2">
    <citation type="submission" date="2023-11" db="EMBL/GenBank/DDBJ databases">
        <title>MicrobeMod: A computational toolkit for identifying prokaryotic methylation and restriction-modification with nanopore sequencing.</title>
        <authorList>
            <person name="Crits-Christoph A."/>
            <person name="Kang S.C."/>
            <person name="Lee H."/>
            <person name="Ostrov N."/>
        </authorList>
    </citation>
    <scope>NUCLEOTIDE SEQUENCE [LARGE SCALE GENOMIC DNA]</scope>
    <source>
        <strain evidence="2 5">ATCC 29145</strain>
    </source>
</reference>
<keyword evidence="2" id="KW-0012">Acyltransferase</keyword>
<dbReference type="InterPro" id="IPR045057">
    <property type="entry name" value="Gcn5-rel_NAT"/>
</dbReference>
<dbReference type="EMBL" id="CP032341">
    <property type="protein sequence ID" value="QCO12116.1"/>
    <property type="molecule type" value="Genomic_DNA"/>
</dbReference>